<evidence type="ECO:0000256" key="5">
    <source>
        <dbReference type="RuleBase" id="RU003452"/>
    </source>
</evidence>
<dbReference type="Proteomes" id="UP000710432">
    <property type="component" value="Unassembled WGS sequence"/>
</dbReference>
<comment type="similarity">
    <text evidence="1 5">Belongs to the arylamine N-acetyltransferase family.</text>
</comment>
<keyword evidence="3 5" id="KW-0808">Transferase</keyword>
<evidence type="ECO:0000256" key="2">
    <source>
        <dbReference type="ARBA" id="ARBA00012701"/>
    </source>
</evidence>
<dbReference type="InterPro" id="IPR053710">
    <property type="entry name" value="Arylamine_NAT_domain_sf"/>
</dbReference>
<dbReference type="PRINTS" id="PR01543">
    <property type="entry name" value="ANATRNSFRASE"/>
</dbReference>
<evidence type="ECO:0000256" key="3">
    <source>
        <dbReference type="ARBA" id="ARBA00022679"/>
    </source>
</evidence>
<evidence type="ECO:0000313" key="7">
    <source>
        <dbReference type="Proteomes" id="UP000710432"/>
    </source>
</evidence>
<gene>
    <name evidence="6" type="ORF">LTLLF_183950</name>
</gene>
<dbReference type="PANTHER" id="PTHR11786">
    <property type="entry name" value="N-HYDROXYARYLAMINE O-ACETYLTRANSFERASE"/>
    <property type="match status" value="1"/>
</dbReference>
<dbReference type="GO" id="GO:0004060">
    <property type="term" value="F:arylamine N-acetyltransferase activity"/>
    <property type="evidence" value="ECO:0007669"/>
    <property type="project" value="UniProtKB-EC"/>
</dbReference>
<reference evidence="6" key="1">
    <citation type="submission" date="2020-03" db="EMBL/GenBank/DDBJ databases">
        <title>Studies in the Genomics of Life Span.</title>
        <authorList>
            <person name="Glass D."/>
        </authorList>
    </citation>
    <scope>NUCLEOTIDE SEQUENCE</scope>
    <source>
        <strain evidence="6">LTLLF</strain>
        <tissue evidence="6">Muscle</tissue>
    </source>
</reference>
<dbReference type="FunFam" id="3.30.2140.20:FF:000001">
    <property type="entry name" value="Arylamine N-acetyltransferase 1"/>
    <property type="match status" value="1"/>
</dbReference>
<dbReference type="EMBL" id="JAATJU010025199">
    <property type="protein sequence ID" value="KAH0504227.1"/>
    <property type="molecule type" value="Genomic_DNA"/>
</dbReference>
<name>A0A8J6G5V5_MICOH</name>
<keyword evidence="4 5" id="KW-0012">Acyltransferase</keyword>
<dbReference type="SUPFAM" id="SSF54001">
    <property type="entry name" value="Cysteine proteinases"/>
    <property type="match status" value="2"/>
</dbReference>
<proteinExistence type="inferred from homology"/>
<dbReference type="InterPro" id="IPR001447">
    <property type="entry name" value="Arylamine_N-AcTrfase"/>
</dbReference>
<accession>A0A8J6G5V5</accession>
<dbReference type="AlphaFoldDB" id="A0A8J6G5V5"/>
<dbReference type="PANTHER" id="PTHR11786:SF8">
    <property type="entry name" value="ARYLAMINE N-ACETYLTRANSFERASE 1"/>
    <property type="match status" value="1"/>
</dbReference>
<evidence type="ECO:0000256" key="1">
    <source>
        <dbReference type="ARBA" id="ARBA00006547"/>
    </source>
</evidence>
<evidence type="ECO:0000313" key="6">
    <source>
        <dbReference type="EMBL" id="KAH0504227.1"/>
    </source>
</evidence>
<sequence>MDIAAYFERIGYENSANKLDLDTLTEVLQHQMRTVPFENLSMHCGEAMNLDLETTFDHIVRKKRGGWCLQVNHLLYWALTEMGFETTMLGGYVYIVPVNKYSKEMIHLLVQVTISDRNYIVDAAFGGSCQMWEPLELASGTDTRHIHSTVPLREKQKDLKRTMDIEAYFERIGYQNSRNKLDLQTLTEILQHQIRAVPFENLNIHCGDPMELSLEAIFDQIVRKKRGGWCLQVNHLLYWALTKMGFETTMLGGYVFNAPANKYSTGMIHLLVQVTISDRNYIVDAGFGRSYQMWEPLELASGKDQPQVSAIFRLTEENGTWYLDQIRREQYIPNQEFVNSDLLEKSEYRKIYSFTLEPRTIEDFESMNIYLQTSPASVFTSKSFCSLQTPEGVHCLVGSTLTYRRFSYKDNIDLVEFKSLKEEEIEDVLKTIFGVSLEKKLVPKHGDRFFTI</sequence>
<organism evidence="6 7">
    <name type="scientific">Microtus ochrogaster</name>
    <name type="common">Prairie vole</name>
    <dbReference type="NCBI Taxonomy" id="79684"/>
    <lineage>
        <taxon>Eukaryota</taxon>
        <taxon>Metazoa</taxon>
        <taxon>Chordata</taxon>
        <taxon>Craniata</taxon>
        <taxon>Vertebrata</taxon>
        <taxon>Euteleostomi</taxon>
        <taxon>Mammalia</taxon>
        <taxon>Eutheria</taxon>
        <taxon>Euarchontoglires</taxon>
        <taxon>Glires</taxon>
        <taxon>Rodentia</taxon>
        <taxon>Myomorpha</taxon>
        <taxon>Muroidea</taxon>
        <taxon>Cricetidae</taxon>
        <taxon>Arvicolinae</taxon>
        <taxon>Microtus</taxon>
    </lineage>
</organism>
<comment type="caution">
    <text evidence="6">The sequence shown here is derived from an EMBL/GenBank/DDBJ whole genome shotgun (WGS) entry which is preliminary data.</text>
</comment>
<dbReference type="Gene3D" id="3.30.2140.20">
    <property type="match status" value="2"/>
</dbReference>
<protein>
    <recommendedName>
        <fullName evidence="2">arylamine N-acetyltransferase</fullName>
        <ecNumber evidence="2">2.3.1.5</ecNumber>
    </recommendedName>
</protein>
<dbReference type="Pfam" id="PF00797">
    <property type="entry name" value="Acetyltransf_2"/>
    <property type="match status" value="2"/>
</dbReference>
<evidence type="ECO:0000256" key="4">
    <source>
        <dbReference type="ARBA" id="ARBA00023315"/>
    </source>
</evidence>
<dbReference type="InterPro" id="IPR038765">
    <property type="entry name" value="Papain-like_cys_pep_sf"/>
</dbReference>
<dbReference type="EC" id="2.3.1.5" evidence="2"/>